<dbReference type="RefSeq" id="WP_094362600.1">
    <property type="nucleotide sequence ID" value="NZ_NMVQ01000002.1"/>
</dbReference>
<keyword evidence="2" id="KW-1185">Reference proteome</keyword>
<protein>
    <submittedName>
        <fullName evidence="1">Uncharacterized protein</fullName>
    </submittedName>
</protein>
<proteinExistence type="predicted"/>
<name>A0A255HA23_9ACTN</name>
<evidence type="ECO:0000313" key="1">
    <source>
        <dbReference type="EMBL" id="OYO24610.1"/>
    </source>
</evidence>
<evidence type="ECO:0000313" key="2">
    <source>
        <dbReference type="Proteomes" id="UP000216311"/>
    </source>
</evidence>
<organism evidence="1 2">
    <name type="scientific">Enemella dayhoffiae</name>
    <dbReference type="NCBI Taxonomy" id="2016507"/>
    <lineage>
        <taxon>Bacteria</taxon>
        <taxon>Bacillati</taxon>
        <taxon>Actinomycetota</taxon>
        <taxon>Actinomycetes</taxon>
        <taxon>Propionibacteriales</taxon>
        <taxon>Propionibacteriaceae</taxon>
        <taxon>Enemella</taxon>
    </lineage>
</organism>
<sequence length="151" mass="16470">MDTTDRWDWVDARPFRMHARRLIAETGLRPRELALFAGVPPRLLARLVAGDGVRKLTRVYARRLIAIELRAVPEALHLPVPARRAATLCQRLRAAGFGTGQLAELLGGDRLLVQTLLTGETGEVSLRVELAVAAAAYAQGISFRLAEPVAA</sequence>
<dbReference type="OrthoDB" id="3711334at2"/>
<dbReference type="EMBL" id="NMVQ01000002">
    <property type="protein sequence ID" value="OYO24610.1"/>
    <property type="molecule type" value="Genomic_DNA"/>
</dbReference>
<reference evidence="1 2" key="1">
    <citation type="submission" date="2017-07" db="EMBL/GenBank/DDBJ databases">
        <title>Draft whole genome sequences of clinical Proprionibacteriaceae strains.</title>
        <authorList>
            <person name="Bernier A.-M."/>
            <person name="Bernard K."/>
            <person name="Domingo M.-C."/>
        </authorList>
    </citation>
    <scope>NUCLEOTIDE SEQUENCE [LARGE SCALE GENOMIC DNA]</scope>
    <source>
        <strain evidence="1 2">NML 130396</strain>
    </source>
</reference>
<gene>
    <name evidence="1" type="ORF">CGZ93_02600</name>
</gene>
<comment type="caution">
    <text evidence="1">The sequence shown here is derived from an EMBL/GenBank/DDBJ whole genome shotgun (WGS) entry which is preliminary data.</text>
</comment>
<accession>A0A255HA23</accession>
<dbReference type="Proteomes" id="UP000216311">
    <property type="component" value="Unassembled WGS sequence"/>
</dbReference>
<dbReference type="AlphaFoldDB" id="A0A255HA23"/>